<evidence type="ECO:0000256" key="6">
    <source>
        <dbReference type="SAM" id="Phobius"/>
    </source>
</evidence>
<evidence type="ECO:0000259" key="7">
    <source>
        <dbReference type="PROSITE" id="PS50011"/>
    </source>
</evidence>
<dbReference type="SUPFAM" id="SSF56112">
    <property type="entry name" value="Protein kinase-like (PK-like)"/>
    <property type="match status" value="1"/>
</dbReference>
<dbReference type="Pfam" id="PF13672">
    <property type="entry name" value="PP2C_2"/>
    <property type="match status" value="1"/>
</dbReference>
<dbReference type="InterPro" id="IPR008266">
    <property type="entry name" value="Tyr_kinase_AS"/>
</dbReference>
<organism evidence="9">
    <name type="scientific">uncultured Sulfurovum sp</name>
    <dbReference type="NCBI Taxonomy" id="269237"/>
    <lineage>
        <taxon>Bacteria</taxon>
        <taxon>Pseudomonadati</taxon>
        <taxon>Campylobacterota</taxon>
        <taxon>Epsilonproteobacteria</taxon>
        <taxon>Campylobacterales</taxon>
        <taxon>Sulfurovaceae</taxon>
        <taxon>Sulfurovum</taxon>
        <taxon>environmental samples</taxon>
    </lineage>
</organism>
<evidence type="ECO:0000256" key="1">
    <source>
        <dbReference type="ARBA" id="ARBA00022527"/>
    </source>
</evidence>
<dbReference type="CDD" id="cd14014">
    <property type="entry name" value="STKc_PknB_like"/>
    <property type="match status" value="1"/>
</dbReference>
<dbReference type="Gene3D" id="1.10.510.10">
    <property type="entry name" value="Transferase(Phosphotransferase) domain 1"/>
    <property type="match status" value="1"/>
</dbReference>
<dbReference type="SMART" id="SM00332">
    <property type="entry name" value="PP2Cc"/>
    <property type="match status" value="1"/>
</dbReference>
<proteinExistence type="predicted"/>
<dbReference type="GO" id="GO:0004674">
    <property type="term" value="F:protein serine/threonine kinase activity"/>
    <property type="evidence" value="ECO:0007669"/>
    <property type="project" value="UniProtKB-KW"/>
</dbReference>
<gene>
    <name evidence="9" type="ORF">HELGO_WM3583</name>
</gene>
<evidence type="ECO:0000256" key="3">
    <source>
        <dbReference type="ARBA" id="ARBA00022741"/>
    </source>
</evidence>
<evidence type="ECO:0000256" key="5">
    <source>
        <dbReference type="ARBA" id="ARBA00022840"/>
    </source>
</evidence>
<dbReference type="EMBL" id="CACVAS010000057">
    <property type="protein sequence ID" value="CAA6809301.1"/>
    <property type="molecule type" value="Genomic_DNA"/>
</dbReference>
<dbReference type="Pfam" id="PF00069">
    <property type="entry name" value="Pkinase"/>
    <property type="match status" value="1"/>
</dbReference>
<name>A0A6S6SPW6_9BACT</name>
<dbReference type="PROSITE" id="PS50011">
    <property type="entry name" value="PROTEIN_KINASE_DOM"/>
    <property type="match status" value="1"/>
</dbReference>
<sequence>MMSQLKVSIGEHTSKGRKEINQDFHDIRIPSEPLLSSKGVAIAIADGISSSKVSQEASKVSVSYFLEDYFSTSEAWSVRKSAYRVLHATNSWLYAQNRQNLYHLDKDRGYVCTLSTMVIKSTMAYIFHVGDIRIYKLRDGVLEQLTEDHRVWESKEKSYLSRAMGIDSDIKIDYDAFEVEVGDVFLFMSDGVYEFVDDEFMIKTVYTEALSFDEKAKIILDKAYDAGSDDNLTIQLVGVDSLPEKSITEIYQNLPQKPVPSLLEARATFEGYSIIRELKSSNRSHVYLAKDVKSGTTVVIKIPSTEFSQDQAYLERLSLEEWIARRITNQHVLKAYPQDRERNYLYTVMEYVEGQTLEQWMVDNPEPSLEKVRSIVDQVAKGLLAFHRQEMLHQDLRPANIMIDKTGTVKIIDLGAVKVEGITELNMLRDEGEILGTMTYSAPEYFLGEVGSARSDLFSLGVIVYQMLSGKLPYGVNVAKATSKKVQNKLKYHSLYRDDSDVPIWIDEALRKALHTNPFKRYQELSEFTYDLRHPNPKFLKKVKPPLLERNPVVFWQGISFMLAVIIVFLLFFKT</sequence>
<dbReference type="SUPFAM" id="SSF81606">
    <property type="entry name" value="PP2C-like"/>
    <property type="match status" value="1"/>
</dbReference>
<evidence type="ECO:0000259" key="8">
    <source>
        <dbReference type="PROSITE" id="PS51746"/>
    </source>
</evidence>
<protein>
    <submittedName>
        <fullName evidence="9">Serine/threonine protein kinase</fullName>
    </submittedName>
</protein>
<feature type="domain" description="PPM-type phosphatase" evidence="8">
    <location>
        <begin position="8"/>
        <end position="239"/>
    </location>
</feature>
<keyword evidence="1 9" id="KW-0723">Serine/threonine-protein kinase</keyword>
<evidence type="ECO:0000313" key="9">
    <source>
        <dbReference type="EMBL" id="CAA6809301.1"/>
    </source>
</evidence>
<dbReference type="PROSITE" id="PS00109">
    <property type="entry name" value="PROTEIN_KINASE_TYR"/>
    <property type="match status" value="1"/>
</dbReference>
<dbReference type="InterPro" id="IPR000719">
    <property type="entry name" value="Prot_kinase_dom"/>
</dbReference>
<keyword evidence="6" id="KW-0812">Transmembrane</keyword>
<keyword evidence="6" id="KW-0472">Membrane</keyword>
<keyword evidence="6" id="KW-1133">Transmembrane helix</keyword>
<dbReference type="PROSITE" id="PS51746">
    <property type="entry name" value="PPM_2"/>
    <property type="match status" value="1"/>
</dbReference>
<dbReference type="AlphaFoldDB" id="A0A6S6SPW6"/>
<dbReference type="InterPro" id="IPR011009">
    <property type="entry name" value="Kinase-like_dom_sf"/>
</dbReference>
<feature type="domain" description="Protein kinase" evidence="7">
    <location>
        <begin position="272"/>
        <end position="537"/>
    </location>
</feature>
<reference evidence="9" key="1">
    <citation type="submission" date="2020-01" db="EMBL/GenBank/DDBJ databases">
        <authorList>
            <person name="Meier V. D."/>
            <person name="Meier V D."/>
        </authorList>
    </citation>
    <scope>NUCLEOTIDE SEQUENCE</scope>
    <source>
        <strain evidence="9">HLG_WM_MAG_01</strain>
    </source>
</reference>
<keyword evidence="5" id="KW-0067">ATP-binding</keyword>
<dbReference type="Gene3D" id="3.60.40.10">
    <property type="entry name" value="PPM-type phosphatase domain"/>
    <property type="match status" value="1"/>
</dbReference>
<keyword evidence="4 9" id="KW-0418">Kinase</keyword>
<dbReference type="CDD" id="cd00143">
    <property type="entry name" value="PP2Cc"/>
    <property type="match status" value="1"/>
</dbReference>
<keyword evidence="3" id="KW-0547">Nucleotide-binding</keyword>
<dbReference type="InterPro" id="IPR036457">
    <property type="entry name" value="PPM-type-like_dom_sf"/>
</dbReference>
<accession>A0A6S6SPW6</accession>
<evidence type="ECO:0000256" key="2">
    <source>
        <dbReference type="ARBA" id="ARBA00022679"/>
    </source>
</evidence>
<keyword evidence="2" id="KW-0808">Transferase</keyword>
<dbReference type="PANTHER" id="PTHR24351">
    <property type="entry name" value="RIBOSOMAL PROTEIN S6 KINASE"/>
    <property type="match status" value="1"/>
</dbReference>
<dbReference type="Gene3D" id="3.30.200.20">
    <property type="entry name" value="Phosphorylase Kinase, domain 1"/>
    <property type="match status" value="1"/>
</dbReference>
<dbReference type="GO" id="GO:0005524">
    <property type="term" value="F:ATP binding"/>
    <property type="evidence" value="ECO:0007669"/>
    <property type="project" value="UniProtKB-KW"/>
</dbReference>
<evidence type="ECO:0000256" key="4">
    <source>
        <dbReference type="ARBA" id="ARBA00022777"/>
    </source>
</evidence>
<feature type="transmembrane region" description="Helical" evidence="6">
    <location>
        <begin position="554"/>
        <end position="573"/>
    </location>
</feature>
<dbReference type="SMART" id="SM00331">
    <property type="entry name" value="PP2C_SIG"/>
    <property type="match status" value="1"/>
</dbReference>
<dbReference type="InterPro" id="IPR001932">
    <property type="entry name" value="PPM-type_phosphatase-like_dom"/>
</dbReference>